<evidence type="ECO:0000313" key="2">
    <source>
        <dbReference type="EMBL" id="KAG2930427.1"/>
    </source>
</evidence>
<evidence type="ECO:0000313" key="7">
    <source>
        <dbReference type="Proteomes" id="UP000251314"/>
    </source>
</evidence>
<reference evidence="6 7" key="1">
    <citation type="submission" date="2018-01" db="EMBL/GenBank/DDBJ databases">
        <title>Draft genome of the strawberry crown rot pathogen Phytophthora cactorum.</title>
        <authorList>
            <person name="Armitage A.D."/>
            <person name="Lysoe E."/>
            <person name="Nellist C.F."/>
            <person name="Harrison R.J."/>
            <person name="Brurberg M.B."/>
        </authorList>
    </citation>
    <scope>NUCLEOTIDE SEQUENCE [LARGE SCALE GENOMIC DNA]</scope>
    <source>
        <strain evidence="6 7">10300</strain>
    </source>
</reference>
<dbReference type="Proteomes" id="UP000735874">
    <property type="component" value="Unassembled WGS sequence"/>
</dbReference>
<accession>A0A329SNN9</accession>
<dbReference type="EMBL" id="RCML01000154">
    <property type="protein sequence ID" value="KAG2988402.1"/>
    <property type="molecule type" value="Genomic_DNA"/>
</dbReference>
<dbReference type="EMBL" id="RCMK01000213">
    <property type="protein sequence ID" value="KAG2943676.1"/>
    <property type="molecule type" value="Genomic_DNA"/>
</dbReference>
<dbReference type="AlphaFoldDB" id="A0A329SNN9"/>
<dbReference type="Proteomes" id="UP000760860">
    <property type="component" value="Unassembled WGS sequence"/>
</dbReference>
<organism evidence="6 7">
    <name type="scientific">Phytophthora cactorum</name>
    <dbReference type="NCBI Taxonomy" id="29920"/>
    <lineage>
        <taxon>Eukaryota</taxon>
        <taxon>Sar</taxon>
        <taxon>Stramenopiles</taxon>
        <taxon>Oomycota</taxon>
        <taxon>Peronosporomycetes</taxon>
        <taxon>Peronosporales</taxon>
        <taxon>Peronosporaceae</taxon>
        <taxon>Phytophthora</taxon>
    </lineage>
</organism>
<protein>
    <submittedName>
        <fullName evidence="6">Uncharacterized protein</fullName>
    </submittedName>
</protein>
<dbReference type="OrthoDB" id="92533at2759"/>
<dbReference type="EMBL" id="MJFZ01000118">
    <property type="protein sequence ID" value="RAW37202.1"/>
    <property type="molecule type" value="Genomic_DNA"/>
</dbReference>
<evidence type="ECO:0000313" key="3">
    <source>
        <dbReference type="EMBL" id="KAG2943676.1"/>
    </source>
</evidence>
<reference evidence="1" key="2">
    <citation type="submission" date="2018-10" db="EMBL/GenBank/DDBJ databases">
        <title>Effector identification in a new, highly contiguous assembly of the strawberry crown rot pathogen Phytophthora cactorum.</title>
        <authorList>
            <person name="Armitage A.D."/>
            <person name="Nellist C.F."/>
            <person name="Bates H."/>
            <person name="Vickerstaff R.J."/>
            <person name="Harrison R.J."/>
        </authorList>
    </citation>
    <scope>NUCLEOTIDE SEQUENCE</scope>
    <source>
        <strain evidence="1">15-7</strain>
        <strain evidence="2">4032</strain>
        <strain evidence="3">4040</strain>
        <strain evidence="4">P415</strain>
        <strain evidence="5">P421</strain>
    </source>
</reference>
<dbReference type="EMBL" id="RCMV01000162">
    <property type="protein sequence ID" value="KAG3222948.1"/>
    <property type="molecule type" value="Genomic_DNA"/>
</dbReference>
<keyword evidence="7" id="KW-1185">Reference proteome</keyword>
<dbReference type="Proteomes" id="UP000697107">
    <property type="component" value="Unassembled WGS sequence"/>
</dbReference>
<evidence type="ECO:0000313" key="1">
    <source>
        <dbReference type="EMBL" id="KAG2861141.1"/>
    </source>
</evidence>
<dbReference type="EMBL" id="RCMG01000163">
    <property type="protein sequence ID" value="KAG2861141.1"/>
    <property type="molecule type" value="Genomic_DNA"/>
</dbReference>
<evidence type="ECO:0000313" key="5">
    <source>
        <dbReference type="EMBL" id="KAG3222948.1"/>
    </source>
</evidence>
<gene>
    <name evidence="6" type="ORF">PC110_g6522</name>
    <name evidence="1" type="ORF">PC113_g7432</name>
    <name evidence="2" type="ORF">PC115_g6510</name>
    <name evidence="3" type="ORF">PC117_g9342</name>
    <name evidence="4" type="ORF">PC118_g6751</name>
    <name evidence="5" type="ORF">PC129_g6354</name>
</gene>
<comment type="caution">
    <text evidence="6">The sequence shown here is derived from an EMBL/GenBank/DDBJ whole genome shotgun (WGS) entry which is preliminary data.</text>
</comment>
<dbReference type="VEuPathDB" id="FungiDB:PC110_g6522"/>
<dbReference type="EMBL" id="RCMI01000146">
    <property type="protein sequence ID" value="KAG2930427.1"/>
    <property type="molecule type" value="Genomic_DNA"/>
</dbReference>
<proteinExistence type="predicted"/>
<dbReference type="Proteomes" id="UP000736787">
    <property type="component" value="Unassembled WGS sequence"/>
</dbReference>
<sequence>MAAQLDGEVRKPSDGRERHRVQVDNVPGSRAEFQSHGGHLRAGCRDVLVVETFCTTEVVQSDHHENVVRQRVEVSRANEAQVAEQERALNRCRDCSHDNIWYDDSVMRIRMVTREESETATENKMLVFDRWTFTPRSLTPKITLTE</sequence>
<name>A0A329SNN9_9STRA</name>
<dbReference type="Proteomes" id="UP000774804">
    <property type="component" value="Unassembled WGS sequence"/>
</dbReference>
<evidence type="ECO:0000313" key="4">
    <source>
        <dbReference type="EMBL" id="KAG2988402.1"/>
    </source>
</evidence>
<evidence type="ECO:0000313" key="6">
    <source>
        <dbReference type="EMBL" id="RAW37202.1"/>
    </source>
</evidence>
<dbReference type="Proteomes" id="UP000251314">
    <property type="component" value="Unassembled WGS sequence"/>
</dbReference>